<feature type="domain" description="Single-strand DNA deaminase toxin A-like C-terminal" evidence="2">
    <location>
        <begin position="206"/>
        <end position="271"/>
    </location>
</feature>
<comment type="caution">
    <text evidence="3">The sequence shown here is derived from an EMBL/GenBank/DDBJ whole genome shotgun (WGS) entry which is preliminary data.</text>
</comment>
<protein>
    <recommendedName>
        <fullName evidence="2">Single-strand DNA deaminase toxin A-like C-terminal domain-containing protein</fullName>
    </recommendedName>
</protein>
<dbReference type="Pfam" id="PF12796">
    <property type="entry name" value="Ank_2"/>
    <property type="match status" value="1"/>
</dbReference>
<dbReference type="AlphaFoldDB" id="A0AA40DBS7"/>
<organism evidence="3 4">
    <name type="scientific">Cercophora samala</name>
    <dbReference type="NCBI Taxonomy" id="330535"/>
    <lineage>
        <taxon>Eukaryota</taxon>
        <taxon>Fungi</taxon>
        <taxon>Dikarya</taxon>
        <taxon>Ascomycota</taxon>
        <taxon>Pezizomycotina</taxon>
        <taxon>Sordariomycetes</taxon>
        <taxon>Sordariomycetidae</taxon>
        <taxon>Sordariales</taxon>
        <taxon>Lasiosphaeriaceae</taxon>
        <taxon>Cercophora</taxon>
    </lineage>
</organism>
<dbReference type="PROSITE" id="PS50088">
    <property type="entry name" value="ANK_REPEAT"/>
    <property type="match status" value="1"/>
</dbReference>
<evidence type="ECO:0000256" key="1">
    <source>
        <dbReference type="PROSITE-ProRule" id="PRU00023"/>
    </source>
</evidence>
<reference evidence="3" key="1">
    <citation type="submission" date="2023-06" db="EMBL/GenBank/DDBJ databases">
        <title>Genome-scale phylogeny and comparative genomics of the fungal order Sordariales.</title>
        <authorList>
            <consortium name="Lawrence Berkeley National Laboratory"/>
            <person name="Hensen N."/>
            <person name="Bonometti L."/>
            <person name="Westerberg I."/>
            <person name="Brannstrom I.O."/>
            <person name="Guillou S."/>
            <person name="Cros-Aarteil S."/>
            <person name="Calhoun S."/>
            <person name="Haridas S."/>
            <person name="Kuo A."/>
            <person name="Mondo S."/>
            <person name="Pangilinan J."/>
            <person name="Riley R."/>
            <person name="Labutti K."/>
            <person name="Andreopoulos B."/>
            <person name="Lipzen A."/>
            <person name="Chen C."/>
            <person name="Yanf M."/>
            <person name="Daum C."/>
            <person name="Ng V."/>
            <person name="Clum A."/>
            <person name="Steindorff A."/>
            <person name="Ohm R."/>
            <person name="Martin F."/>
            <person name="Silar P."/>
            <person name="Natvig D."/>
            <person name="Lalanne C."/>
            <person name="Gautier V."/>
            <person name="Ament-Velasquez S.L."/>
            <person name="Kruys A."/>
            <person name="Hutchinson M.I."/>
            <person name="Powell A.J."/>
            <person name="Barry K."/>
            <person name="Miller A.N."/>
            <person name="Grigoriev I.V."/>
            <person name="Debuchy R."/>
            <person name="Gladieux P."/>
            <person name="Thoren M.H."/>
            <person name="Johannesson H."/>
        </authorList>
    </citation>
    <scope>NUCLEOTIDE SEQUENCE</scope>
    <source>
        <strain evidence="3">CBS 307.81</strain>
    </source>
</reference>
<evidence type="ECO:0000259" key="2">
    <source>
        <dbReference type="Pfam" id="PF24120"/>
    </source>
</evidence>
<dbReference type="InterPro" id="IPR002110">
    <property type="entry name" value="Ankyrin_rpt"/>
</dbReference>
<dbReference type="Gene3D" id="1.25.40.20">
    <property type="entry name" value="Ankyrin repeat-containing domain"/>
    <property type="match status" value="1"/>
</dbReference>
<proteinExistence type="predicted"/>
<dbReference type="Pfam" id="PF24120">
    <property type="entry name" value="SsdA_C"/>
    <property type="match status" value="1"/>
</dbReference>
<accession>A0AA40DBS7</accession>
<dbReference type="SMART" id="SM00248">
    <property type="entry name" value="ANK"/>
    <property type="match status" value="2"/>
</dbReference>
<name>A0AA40DBS7_9PEZI</name>
<dbReference type="InterPro" id="IPR036770">
    <property type="entry name" value="Ankyrin_rpt-contain_sf"/>
</dbReference>
<dbReference type="InterPro" id="IPR057517">
    <property type="entry name" value="SsdA-like_C"/>
</dbReference>
<evidence type="ECO:0000313" key="3">
    <source>
        <dbReference type="EMBL" id="KAK0670681.1"/>
    </source>
</evidence>
<dbReference type="SUPFAM" id="SSF48403">
    <property type="entry name" value="Ankyrin repeat"/>
    <property type="match status" value="1"/>
</dbReference>
<gene>
    <name evidence="3" type="ORF">QBC41DRAFT_354907</name>
</gene>
<dbReference type="PROSITE" id="PS50297">
    <property type="entry name" value="ANK_REP_REGION"/>
    <property type="match status" value="1"/>
</dbReference>
<feature type="repeat" description="ANK" evidence="1">
    <location>
        <begin position="56"/>
        <end position="88"/>
    </location>
</feature>
<evidence type="ECO:0000313" key="4">
    <source>
        <dbReference type="Proteomes" id="UP001174997"/>
    </source>
</evidence>
<dbReference type="Proteomes" id="UP001174997">
    <property type="component" value="Unassembled WGS sequence"/>
</dbReference>
<keyword evidence="1" id="KW-0040">ANK repeat</keyword>
<keyword evidence="4" id="KW-1185">Reference proteome</keyword>
<sequence>MASLALTSIGSREALGLSELHIATLNGDLQQVRKLLKSTSRPPGGTKKVIEARDRDGTTPLMTAVLCGRLDIAKLLLRYGASRKARDLQGHVTWKYSRASLFDRKLKMYVHLGFPPISRSQQRERRRIAIILRYPAALRSCRRIGNHHYSRSRLHKREKDLVILKPVGGFETFRAGKEGNELLSATAGFIASATTSSKKVKVEQLAVSGWKPNPNRGPRVLDNVTSTERVREVIQLHGLKIRASRRDNGNRSALPEHKGRFAACHVEKKLAVWWVLEALKEVLKTSDVGRLRELREADVPIYYREARLFLDHGPCQDVSNPQLTPRMSANAEGISAGAFCISSSASLIS</sequence>
<dbReference type="EMBL" id="JAULSY010000029">
    <property type="protein sequence ID" value="KAK0670681.1"/>
    <property type="molecule type" value="Genomic_DNA"/>
</dbReference>